<dbReference type="EMBL" id="CAKKNE010000006">
    <property type="protein sequence ID" value="CAH0379252.1"/>
    <property type="molecule type" value="Genomic_DNA"/>
</dbReference>
<evidence type="ECO:0000256" key="2">
    <source>
        <dbReference type="ARBA" id="ARBA00023078"/>
    </source>
</evidence>
<keyword evidence="7" id="KW-1185">Reference proteome</keyword>
<dbReference type="OrthoDB" id="1735926at2759"/>
<dbReference type="EC" id="5.2.1.8" evidence="1"/>
<dbReference type="PROSITE" id="PS50072">
    <property type="entry name" value="CSA_PPIASE_2"/>
    <property type="match status" value="1"/>
</dbReference>
<dbReference type="Gene3D" id="2.40.100.10">
    <property type="entry name" value="Cyclophilin-like"/>
    <property type="match status" value="1"/>
</dbReference>
<dbReference type="Pfam" id="PF00160">
    <property type="entry name" value="Pro_isomerase"/>
    <property type="match status" value="1"/>
</dbReference>
<evidence type="ECO:0000256" key="4">
    <source>
        <dbReference type="ARBA" id="ARBA00023235"/>
    </source>
</evidence>
<dbReference type="Pfam" id="PF21329">
    <property type="entry name" value="CYP38_PsbQ-like"/>
    <property type="match status" value="1"/>
</dbReference>
<keyword evidence="3" id="KW-0697">Rotamase</keyword>
<dbReference type="AlphaFoldDB" id="A0A8J2T1G1"/>
<dbReference type="PANTHER" id="PTHR43246">
    <property type="entry name" value="PEPTIDYL-PROLYL CIS-TRANS ISOMERASE CYP38, CHLOROPLASTIC"/>
    <property type="match status" value="1"/>
</dbReference>
<dbReference type="Proteomes" id="UP000789595">
    <property type="component" value="Unassembled WGS sequence"/>
</dbReference>
<comment type="caution">
    <text evidence="6">The sequence shown here is derived from an EMBL/GenBank/DDBJ whole genome shotgun (WGS) entry which is preliminary data.</text>
</comment>
<dbReference type="InterPro" id="IPR023222">
    <property type="entry name" value="PsbQ-like_dom_sf"/>
</dbReference>
<name>A0A8J2T1G1_9STRA</name>
<evidence type="ECO:0000256" key="3">
    <source>
        <dbReference type="ARBA" id="ARBA00023110"/>
    </source>
</evidence>
<dbReference type="Gene3D" id="1.20.120.290">
    <property type="entry name" value="Oxygen-evolving enhancer protein 3 (PsbQ), four-helix up-down bundle"/>
    <property type="match status" value="1"/>
</dbReference>
<organism evidence="6 7">
    <name type="scientific">Pelagomonas calceolata</name>
    <dbReference type="NCBI Taxonomy" id="35677"/>
    <lineage>
        <taxon>Eukaryota</taxon>
        <taxon>Sar</taxon>
        <taxon>Stramenopiles</taxon>
        <taxon>Ochrophyta</taxon>
        <taxon>Pelagophyceae</taxon>
        <taxon>Pelagomonadales</taxon>
        <taxon>Pelagomonadaceae</taxon>
        <taxon>Pelagomonas</taxon>
    </lineage>
</organism>
<proteinExistence type="predicted"/>
<dbReference type="InterPro" id="IPR044665">
    <property type="entry name" value="E_coli_cyclophilin_A-like"/>
</dbReference>
<dbReference type="GO" id="GO:0003755">
    <property type="term" value="F:peptidyl-prolyl cis-trans isomerase activity"/>
    <property type="evidence" value="ECO:0007669"/>
    <property type="project" value="UniProtKB-KW"/>
</dbReference>
<dbReference type="SUPFAM" id="SSF50891">
    <property type="entry name" value="Cyclophilin-like"/>
    <property type="match status" value="1"/>
</dbReference>
<sequence>MRRLLAVLAATHALDMKQAPRRMLRNALGNTAAALGAASLVLHPLPSLAAKPSNAASSAGSRVNKDPQSLLRNGLPIDGQIGSATKKMDVRQLQSAVELLGDDLKVKRISAAKNDVQKAATILNSKAKDIAKGNGDIAKLLDEVRTNLDALPAILADTGPAGSPQERESLDKAGAAQQRCASLIGSAEARLVPPGFKYSTPDEYKGVPRLDTRARVRFTLRKADKSDTFKVNGQGYSKAVIDMIVDGYTTPLTSGNFVDLVKKGFYDGMAIQRSDGFVVQTGDPDGPDGPLVGYGDPVRRVPLELFVDGDKAPTYGETTEEGSRGGAATVLPFQAYGALGMARDEYEADSASSQFFWLLFDSDLTPAGKNLLDGRYACFGYSVEGEDFLGAVQEGDVIESAKVLGVGIDP</sequence>
<dbReference type="InterPro" id="IPR048563">
    <property type="entry name" value="CYP38_PsbQ-like"/>
</dbReference>
<dbReference type="InterPro" id="IPR029000">
    <property type="entry name" value="Cyclophilin-like_dom_sf"/>
</dbReference>
<feature type="domain" description="PPIase cyclophilin-type" evidence="5">
    <location>
        <begin position="228"/>
        <end position="410"/>
    </location>
</feature>
<evidence type="ECO:0000259" key="5">
    <source>
        <dbReference type="PROSITE" id="PS50072"/>
    </source>
</evidence>
<accession>A0A8J2T1G1</accession>
<evidence type="ECO:0000313" key="7">
    <source>
        <dbReference type="Proteomes" id="UP000789595"/>
    </source>
</evidence>
<keyword evidence="4" id="KW-0413">Isomerase</keyword>
<gene>
    <name evidence="6" type="ORF">PECAL_6P08590</name>
</gene>
<dbReference type="CDD" id="cd01924">
    <property type="entry name" value="cyclophilin_TLP40_like"/>
    <property type="match status" value="1"/>
</dbReference>
<evidence type="ECO:0000256" key="1">
    <source>
        <dbReference type="ARBA" id="ARBA00013194"/>
    </source>
</evidence>
<keyword evidence="2" id="KW-0793">Thylakoid</keyword>
<reference evidence="6" key="1">
    <citation type="submission" date="2021-11" db="EMBL/GenBank/DDBJ databases">
        <authorList>
            <consortium name="Genoscope - CEA"/>
            <person name="William W."/>
        </authorList>
    </citation>
    <scope>NUCLEOTIDE SEQUENCE</scope>
</reference>
<evidence type="ECO:0000313" key="6">
    <source>
        <dbReference type="EMBL" id="CAH0379252.1"/>
    </source>
</evidence>
<protein>
    <recommendedName>
        <fullName evidence="1">peptidylprolyl isomerase</fullName>
        <ecNumber evidence="1">5.2.1.8</ecNumber>
    </recommendedName>
</protein>
<dbReference type="InterPro" id="IPR002130">
    <property type="entry name" value="Cyclophilin-type_PPIase_dom"/>
</dbReference>